<keyword evidence="2" id="KW-1185">Reference proteome</keyword>
<accession>A0A830HA15</accession>
<dbReference type="OrthoDB" id="2779at2759"/>
<evidence type="ECO:0000313" key="2">
    <source>
        <dbReference type="Proteomes" id="UP000660262"/>
    </source>
</evidence>
<evidence type="ECO:0000313" key="1">
    <source>
        <dbReference type="EMBL" id="GHP01937.1"/>
    </source>
</evidence>
<gene>
    <name evidence="1" type="ORF">PPROV_000069300</name>
</gene>
<dbReference type="Proteomes" id="UP000660262">
    <property type="component" value="Unassembled WGS sequence"/>
</dbReference>
<comment type="caution">
    <text evidence="1">The sequence shown here is derived from an EMBL/GenBank/DDBJ whole genome shotgun (WGS) entry which is preliminary data.</text>
</comment>
<dbReference type="EMBL" id="BNJQ01000002">
    <property type="protein sequence ID" value="GHP01937.1"/>
    <property type="molecule type" value="Genomic_DNA"/>
</dbReference>
<dbReference type="AlphaFoldDB" id="A0A830HA15"/>
<name>A0A830HA15_9CHLO</name>
<sequence>MRLVPSHHNRCGDPFYHKSHATTVLRSTTMISSTTRRRAPLNHNHTSSLRVVVTRGRSSSLLAYASLAQTRLLSPRRVQKRLAGGVATRGRTSFSWATQLKGAYVEARDVGCSSFLRRDCVLLTTSDDDDDDDETGDTLPVPPAGTLVAVAMPDSDSEDDNVVGDDDDDAVIVVGSISNVYDPAPGTTTPLALVKISELNTMLLPLDSSAFESVDLRTNVATLTNRFVPLASSDALMAEIIAQFAEAEVLVPWLTREMWTFHKAMLAESMATLTSRAQKAARVRDETISDADATWRWTQRAIVDANRPELADALRRCGGASAMAIRAGFRVVRKPAGYWDLPENLDIEIERYVHGQWLELEDEDDVSEDDDAPASTYWYNPALRAVRLTEPAPWNNVLEVLREQHRLALEREIAQDTTATGASYASRSHVMYWDSIGAWREKRRRVRIMPKVHDVITDGRLDLKNAIYRHGGMQRVANSLGRTAVLTVPERLRASREYLRSELRPYLLQDGDVLRVPLMKDLRLEGRSDLASAIERAGGAVEVAQSFSAKGNANTVAPSRVSRNSWRNEKYAAEEMKRWIRESLGDEQPKRLPTRNELKSAGAWGLRYALSLHGSTRMAELIGVPLDAVRGRGKFFIFGNHLTNPWRIGYNIH</sequence>
<proteinExistence type="predicted"/>
<protein>
    <submittedName>
        <fullName evidence="1">Uncharacterized protein</fullName>
    </submittedName>
</protein>
<organism evidence="1 2">
    <name type="scientific">Pycnococcus provasolii</name>
    <dbReference type="NCBI Taxonomy" id="41880"/>
    <lineage>
        <taxon>Eukaryota</taxon>
        <taxon>Viridiplantae</taxon>
        <taxon>Chlorophyta</taxon>
        <taxon>Pseudoscourfieldiophyceae</taxon>
        <taxon>Pseudoscourfieldiales</taxon>
        <taxon>Pycnococcaceae</taxon>
        <taxon>Pycnococcus</taxon>
    </lineage>
</organism>
<reference evidence="1" key="1">
    <citation type="submission" date="2020-10" db="EMBL/GenBank/DDBJ databases">
        <title>Unveiling of a novel bifunctional photoreceptor, Dualchrome1, isolated from a cosmopolitan green alga.</title>
        <authorList>
            <person name="Suzuki S."/>
            <person name="Kawachi M."/>
        </authorList>
    </citation>
    <scope>NUCLEOTIDE SEQUENCE</scope>
    <source>
        <strain evidence="1">NIES 2893</strain>
    </source>
</reference>